<dbReference type="SFLD" id="SFLDG01129">
    <property type="entry name" value="C1.5:_HAD__Beta-PGM__Phosphata"/>
    <property type="match status" value="1"/>
</dbReference>
<accession>A0A3S3PMH0</accession>
<evidence type="ECO:0000313" key="2">
    <source>
        <dbReference type="EMBL" id="RWU04885.1"/>
    </source>
</evidence>
<proteinExistence type="predicted"/>
<dbReference type="PANTHER" id="PTHR43316">
    <property type="entry name" value="HYDROLASE, HALOACID DELAHOGENASE-RELATED"/>
    <property type="match status" value="1"/>
</dbReference>
<dbReference type="OrthoDB" id="6101375at2"/>
<evidence type="ECO:0000313" key="3">
    <source>
        <dbReference type="Proteomes" id="UP000284120"/>
    </source>
</evidence>
<evidence type="ECO:0000256" key="1">
    <source>
        <dbReference type="ARBA" id="ARBA00022801"/>
    </source>
</evidence>
<dbReference type="PANTHER" id="PTHR43316:SF8">
    <property type="entry name" value="HAD FAMILY HYDROLASE"/>
    <property type="match status" value="1"/>
</dbReference>
<dbReference type="SUPFAM" id="SSF56784">
    <property type="entry name" value="HAD-like"/>
    <property type="match status" value="1"/>
</dbReference>
<keyword evidence="1 2" id="KW-0378">Hydrolase</keyword>
<name>A0A3S3PMH0_9SPHI</name>
<protein>
    <submittedName>
        <fullName evidence="2">HAD family hydrolase</fullName>
    </submittedName>
</protein>
<dbReference type="Pfam" id="PF00702">
    <property type="entry name" value="Hydrolase"/>
    <property type="match status" value="1"/>
</dbReference>
<dbReference type="InterPro" id="IPR023198">
    <property type="entry name" value="PGP-like_dom2"/>
</dbReference>
<keyword evidence="3" id="KW-1185">Reference proteome</keyword>
<dbReference type="InterPro" id="IPR036412">
    <property type="entry name" value="HAD-like_sf"/>
</dbReference>
<dbReference type="Proteomes" id="UP000284120">
    <property type="component" value="Unassembled WGS sequence"/>
</dbReference>
<sequence length="228" mass="26423">MKNQITTIAFDADDTLWENEQYFRQAEDKFSKLFEHLIAEDVTKQLFDIEMKNLKMYGYGIKGFMLGMIETLAKLSGDKVDTALISKIFEIGHELLNKPIILLDGIEKTLQHLYGKYRLVMATKGDLLDQERKLEKSGLAKYFHHIEIMSDKQPANYRKLIQHLDCKPENFLMVGNSRKSDILPVLAINAFAVEVPYHTTWIHEMHEEEIVHPNFISVESIDQVIPLL</sequence>
<dbReference type="InterPro" id="IPR051540">
    <property type="entry name" value="S-2-haloacid_dehalogenase"/>
</dbReference>
<organism evidence="2 3">
    <name type="scientific">Pedobacter chitinilyticus</name>
    <dbReference type="NCBI Taxonomy" id="2233776"/>
    <lineage>
        <taxon>Bacteria</taxon>
        <taxon>Pseudomonadati</taxon>
        <taxon>Bacteroidota</taxon>
        <taxon>Sphingobacteriia</taxon>
        <taxon>Sphingobacteriales</taxon>
        <taxon>Sphingobacteriaceae</taxon>
        <taxon>Pedobacter</taxon>
    </lineage>
</organism>
<dbReference type="Gene3D" id="1.10.150.240">
    <property type="entry name" value="Putative phosphatase, domain 2"/>
    <property type="match status" value="1"/>
</dbReference>
<dbReference type="SFLD" id="SFLDS00003">
    <property type="entry name" value="Haloacid_Dehalogenase"/>
    <property type="match status" value="1"/>
</dbReference>
<dbReference type="GO" id="GO:0016787">
    <property type="term" value="F:hydrolase activity"/>
    <property type="evidence" value="ECO:0007669"/>
    <property type="project" value="UniProtKB-KW"/>
</dbReference>
<dbReference type="EMBL" id="SAYW01000006">
    <property type="protein sequence ID" value="RWU04885.1"/>
    <property type="molecule type" value="Genomic_DNA"/>
</dbReference>
<dbReference type="Gene3D" id="3.40.50.1000">
    <property type="entry name" value="HAD superfamily/HAD-like"/>
    <property type="match status" value="1"/>
</dbReference>
<dbReference type="AlphaFoldDB" id="A0A3S3PMH0"/>
<reference evidence="2 3" key="1">
    <citation type="submission" date="2018-06" db="EMBL/GenBank/DDBJ databases">
        <title>Pedobacter endophyticus sp. nov., an endophytic bacterium isolated from a leaf of Triticum aestivum.</title>
        <authorList>
            <person name="Zhang L."/>
        </authorList>
    </citation>
    <scope>NUCLEOTIDE SEQUENCE [LARGE SCALE GENOMIC DNA]</scope>
    <source>
        <strain evidence="2 3">CM134L-2</strain>
    </source>
</reference>
<dbReference type="InterPro" id="IPR023214">
    <property type="entry name" value="HAD_sf"/>
</dbReference>
<gene>
    <name evidence="2" type="ORF">DPV69_17130</name>
</gene>
<dbReference type="RefSeq" id="WP_113648636.1">
    <property type="nucleotide sequence ID" value="NZ_QMHN01000006.1"/>
</dbReference>
<comment type="caution">
    <text evidence="2">The sequence shown here is derived from an EMBL/GenBank/DDBJ whole genome shotgun (WGS) entry which is preliminary data.</text>
</comment>